<reference evidence="2" key="1">
    <citation type="submission" date="2011-04" db="EMBL/GenBank/DDBJ databases">
        <title>Evolution of plant cell wall degrading machinery underlies the functional diversity of forest fungi.</title>
        <authorList>
            <consortium name="US DOE Joint Genome Institute (JGI-PGF)"/>
            <person name="Eastwood D.C."/>
            <person name="Floudas D."/>
            <person name="Binder M."/>
            <person name="Majcherczyk A."/>
            <person name="Schneider P."/>
            <person name="Aerts A."/>
            <person name="Asiegbu F.O."/>
            <person name="Baker S.E."/>
            <person name="Barry K."/>
            <person name="Bendiksby M."/>
            <person name="Blumentritt M."/>
            <person name="Coutinho P.M."/>
            <person name="Cullen D."/>
            <person name="Cullen D."/>
            <person name="Gathman A."/>
            <person name="Goodell B."/>
            <person name="Henrissat B."/>
            <person name="Ihrmark K."/>
            <person name="Kauserud H."/>
            <person name="Kohler A."/>
            <person name="LaButti K."/>
            <person name="Lapidus A."/>
            <person name="Lavin J.L."/>
            <person name="Lee Y.-H."/>
            <person name="Lindquist E."/>
            <person name="Lilly W."/>
            <person name="Lucas S."/>
            <person name="Morin E."/>
            <person name="Murat C."/>
            <person name="Oguiza J.A."/>
            <person name="Park J."/>
            <person name="Pisabarro A.G."/>
            <person name="Riley R."/>
            <person name="Rosling A."/>
            <person name="Salamov A."/>
            <person name="Schmidt O."/>
            <person name="Schmutz J."/>
            <person name="Skrede I."/>
            <person name="Stenlid J."/>
            <person name="Wiebenga A."/>
            <person name="Xie X."/>
            <person name="Kues U."/>
            <person name="Hibbett D.S."/>
            <person name="Hoffmeister D."/>
            <person name="Hogberg N."/>
            <person name="Martin F."/>
            <person name="Grigoriev I.V."/>
            <person name="Watkinson S.C."/>
        </authorList>
    </citation>
    <scope>NUCLEOTIDE SEQUENCE</scope>
    <source>
        <strain evidence="2">S7.9</strain>
    </source>
</reference>
<dbReference type="Proteomes" id="UP000008064">
    <property type="component" value="Unassembled WGS sequence"/>
</dbReference>
<dbReference type="EMBL" id="GL945432">
    <property type="protein sequence ID" value="EGO26937.1"/>
    <property type="molecule type" value="Genomic_DNA"/>
</dbReference>
<dbReference type="GeneID" id="18811199"/>
<dbReference type="AlphaFoldDB" id="F8NSF9"/>
<organism>
    <name type="scientific">Serpula lacrymans var. lacrymans (strain S7.9)</name>
    <name type="common">Dry rot fungus</name>
    <dbReference type="NCBI Taxonomy" id="578457"/>
    <lineage>
        <taxon>Eukaryota</taxon>
        <taxon>Fungi</taxon>
        <taxon>Dikarya</taxon>
        <taxon>Basidiomycota</taxon>
        <taxon>Agaricomycotina</taxon>
        <taxon>Agaricomycetes</taxon>
        <taxon>Agaricomycetidae</taxon>
        <taxon>Boletales</taxon>
        <taxon>Coniophorineae</taxon>
        <taxon>Serpulaceae</taxon>
        <taxon>Serpula</taxon>
    </lineage>
</organism>
<sequence>MGGPGIDRWWWTRWTLWHSVKAQSTPIGKGCWAICYYGKWWPSPGLFVNRSPPDVNDTVSVTLRRALRTRTNTDENSDYEQLHFTHSTSTIILRSPTEGVLGMPYRRVLELLMHSFLKTSVCTG</sequence>
<dbReference type="KEGG" id="sla:SERLADRAFT_386286"/>
<feature type="signal peptide" evidence="1">
    <location>
        <begin position="1"/>
        <end position="22"/>
    </location>
</feature>
<dbReference type="RefSeq" id="XP_007317110.1">
    <property type="nucleotide sequence ID" value="XM_007317048.1"/>
</dbReference>
<proteinExistence type="predicted"/>
<feature type="chain" id="PRO_5003376250" evidence="1">
    <location>
        <begin position="23"/>
        <end position="124"/>
    </location>
</feature>
<gene>
    <name evidence="2" type="ORF">SERLADRAFT_386286</name>
</gene>
<evidence type="ECO:0000256" key="1">
    <source>
        <dbReference type="SAM" id="SignalP"/>
    </source>
</evidence>
<name>F8NSF9_SERL9</name>
<protein>
    <submittedName>
        <fullName evidence="2">Uncharacterized protein</fullName>
    </submittedName>
</protein>
<keyword evidence="1" id="KW-0732">Signal</keyword>
<evidence type="ECO:0000313" key="2">
    <source>
        <dbReference type="EMBL" id="EGO26937.1"/>
    </source>
</evidence>
<dbReference type="HOGENOM" id="CLU_2005318_0_0_1"/>
<accession>F8NSF9</accession>